<evidence type="ECO:0000259" key="4">
    <source>
        <dbReference type="PROSITE" id="PS01124"/>
    </source>
</evidence>
<keyword evidence="2 5" id="KW-0238">DNA-binding</keyword>
<proteinExistence type="predicted"/>
<name>A0A7W9B239_9SPHN</name>
<reference evidence="5 6" key="1">
    <citation type="submission" date="2020-08" db="EMBL/GenBank/DDBJ databases">
        <title>Genomic Encyclopedia of Type Strains, Phase IV (KMG-IV): sequencing the most valuable type-strain genomes for metagenomic binning, comparative biology and taxonomic classification.</title>
        <authorList>
            <person name="Goeker M."/>
        </authorList>
    </citation>
    <scope>NUCLEOTIDE SEQUENCE [LARGE SCALE GENOMIC DNA]</scope>
    <source>
        <strain evidence="5 6">DSM 27163</strain>
    </source>
</reference>
<dbReference type="Pfam" id="PF12833">
    <property type="entry name" value="HTH_18"/>
    <property type="match status" value="1"/>
</dbReference>
<dbReference type="InterPro" id="IPR018062">
    <property type="entry name" value="HTH_AraC-typ_CS"/>
</dbReference>
<keyword evidence="1" id="KW-0805">Transcription regulation</keyword>
<dbReference type="Gene3D" id="1.10.10.60">
    <property type="entry name" value="Homeodomain-like"/>
    <property type="match status" value="1"/>
</dbReference>
<dbReference type="RefSeq" id="WP_184094372.1">
    <property type="nucleotide sequence ID" value="NZ_JACIJH010000001.1"/>
</dbReference>
<dbReference type="PANTHER" id="PTHR46796:SF6">
    <property type="entry name" value="ARAC SUBFAMILY"/>
    <property type="match status" value="1"/>
</dbReference>
<feature type="domain" description="HTH araC/xylS-type" evidence="4">
    <location>
        <begin position="218"/>
        <end position="319"/>
    </location>
</feature>
<dbReference type="PROSITE" id="PS01124">
    <property type="entry name" value="HTH_ARAC_FAMILY_2"/>
    <property type="match status" value="1"/>
</dbReference>
<dbReference type="InterPro" id="IPR035418">
    <property type="entry name" value="AraC-bd_2"/>
</dbReference>
<evidence type="ECO:0000256" key="2">
    <source>
        <dbReference type="ARBA" id="ARBA00023125"/>
    </source>
</evidence>
<comment type="caution">
    <text evidence="5">The sequence shown here is derived from an EMBL/GenBank/DDBJ whole genome shotgun (WGS) entry which is preliminary data.</text>
</comment>
<dbReference type="SUPFAM" id="SSF46689">
    <property type="entry name" value="Homeodomain-like"/>
    <property type="match status" value="1"/>
</dbReference>
<dbReference type="PROSITE" id="PS00041">
    <property type="entry name" value="HTH_ARAC_FAMILY_1"/>
    <property type="match status" value="1"/>
</dbReference>
<dbReference type="EMBL" id="JACIJH010000001">
    <property type="protein sequence ID" value="MBB5704852.1"/>
    <property type="molecule type" value="Genomic_DNA"/>
</dbReference>
<dbReference type="Pfam" id="PF14525">
    <property type="entry name" value="AraC_binding_2"/>
    <property type="match status" value="1"/>
</dbReference>
<dbReference type="Proteomes" id="UP000537161">
    <property type="component" value="Unassembled WGS sequence"/>
</dbReference>
<evidence type="ECO:0000313" key="5">
    <source>
        <dbReference type="EMBL" id="MBB5704852.1"/>
    </source>
</evidence>
<protein>
    <submittedName>
        <fullName evidence="5">AraC-like DNA-binding protein</fullName>
    </submittedName>
</protein>
<sequence>MNSTGLSQQLSTASVPIRERLPMWREVFGQAMVRLEIEPTRDVPFHAEGTLCALPGAAYASVSASPVRVARTRSLIAADPVEMLYLITADAALEIKQGGREHILAPGDSIFVRGGEVSIISCQKQSRFTNIAIALDDLRSRYSGADDLAMRVVPRQSDLLGLLHGYIDMLRLRAVAASTTTAALSAGHIRDLFSAIAASKSERGTVGEQSGVKAARLSAIKADIAARLCDPHLDAIGVAERGGISPRYVRRLFQEEGTNFSAYVLGQRLDRAHRLLLHPGDTGRTVTAIAYACGFGDLSYFSRTFRRRFGMAPSDLRGGGA</sequence>
<dbReference type="InterPro" id="IPR020449">
    <property type="entry name" value="Tscrpt_reg_AraC-type_HTH"/>
</dbReference>
<dbReference type="GO" id="GO:0043565">
    <property type="term" value="F:sequence-specific DNA binding"/>
    <property type="evidence" value="ECO:0007669"/>
    <property type="project" value="InterPro"/>
</dbReference>
<gene>
    <name evidence="5" type="ORF">FHR21_000177</name>
</gene>
<accession>A0A7W9B239</accession>
<dbReference type="InterPro" id="IPR009057">
    <property type="entry name" value="Homeodomain-like_sf"/>
</dbReference>
<dbReference type="PANTHER" id="PTHR46796">
    <property type="entry name" value="HTH-TYPE TRANSCRIPTIONAL ACTIVATOR RHAS-RELATED"/>
    <property type="match status" value="1"/>
</dbReference>
<dbReference type="SMART" id="SM00342">
    <property type="entry name" value="HTH_ARAC"/>
    <property type="match status" value="1"/>
</dbReference>
<dbReference type="InterPro" id="IPR050204">
    <property type="entry name" value="AraC_XylS_family_regulators"/>
</dbReference>
<dbReference type="InterPro" id="IPR018060">
    <property type="entry name" value="HTH_AraC"/>
</dbReference>
<organism evidence="5 6">
    <name type="scientific">Sphingopyxis panaciterrulae</name>
    <dbReference type="NCBI Taxonomy" id="462372"/>
    <lineage>
        <taxon>Bacteria</taxon>
        <taxon>Pseudomonadati</taxon>
        <taxon>Pseudomonadota</taxon>
        <taxon>Alphaproteobacteria</taxon>
        <taxon>Sphingomonadales</taxon>
        <taxon>Sphingomonadaceae</taxon>
        <taxon>Sphingopyxis</taxon>
    </lineage>
</organism>
<evidence type="ECO:0000256" key="1">
    <source>
        <dbReference type="ARBA" id="ARBA00023015"/>
    </source>
</evidence>
<evidence type="ECO:0000313" key="6">
    <source>
        <dbReference type="Proteomes" id="UP000537161"/>
    </source>
</evidence>
<keyword evidence="3" id="KW-0804">Transcription</keyword>
<keyword evidence="6" id="KW-1185">Reference proteome</keyword>
<dbReference type="GO" id="GO:0003700">
    <property type="term" value="F:DNA-binding transcription factor activity"/>
    <property type="evidence" value="ECO:0007669"/>
    <property type="project" value="InterPro"/>
</dbReference>
<dbReference type="AlphaFoldDB" id="A0A7W9B239"/>
<dbReference type="PRINTS" id="PR00032">
    <property type="entry name" value="HTHARAC"/>
</dbReference>
<evidence type="ECO:0000256" key="3">
    <source>
        <dbReference type="ARBA" id="ARBA00023163"/>
    </source>
</evidence>